<keyword evidence="4" id="KW-1185">Reference proteome</keyword>
<dbReference type="PANTHER" id="PTHR31544:SF4">
    <property type="entry name" value="GAMMA-GLUTAMYLCYCLOTRANSFERASE-RELATED"/>
    <property type="match status" value="1"/>
</dbReference>
<dbReference type="Pfam" id="PF06094">
    <property type="entry name" value="GGACT"/>
    <property type="match status" value="1"/>
</dbReference>
<protein>
    <recommendedName>
        <fullName evidence="2">Gamma-glutamylcyclotransferase AIG2-like domain-containing protein</fullName>
    </recommendedName>
</protein>
<name>A0AAN8EGI3_9EURO</name>
<dbReference type="InterPro" id="IPR036568">
    <property type="entry name" value="GGCT-like_sf"/>
</dbReference>
<comment type="caution">
    <text evidence="3">The sequence shown here is derived from an EMBL/GenBank/DDBJ whole genome shotgun (WGS) entry which is preliminary data.</text>
</comment>
<dbReference type="EMBL" id="JAKLMC020000007">
    <property type="protein sequence ID" value="KAK5955053.1"/>
    <property type="molecule type" value="Genomic_DNA"/>
</dbReference>
<dbReference type="AlphaFoldDB" id="A0AAN8EGI3"/>
<evidence type="ECO:0000256" key="1">
    <source>
        <dbReference type="ARBA" id="ARBA00008861"/>
    </source>
</evidence>
<evidence type="ECO:0000259" key="2">
    <source>
        <dbReference type="Pfam" id="PF06094"/>
    </source>
</evidence>
<dbReference type="PANTHER" id="PTHR31544">
    <property type="entry name" value="AIG2-LIKE PROTEIN D"/>
    <property type="match status" value="1"/>
</dbReference>
<proteinExistence type="inferred from homology"/>
<accession>A0AAN8EGI3</accession>
<organism evidence="3 4">
    <name type="scientific">Knufia fluminis</name>
    <dbReference type="NCBI Taxonomy" id="191047"/>
    <lineage>
        <taxon>Eukaryota</taxon>
        <taxon>Fungi</taxon>
        <taxon>Dikarya</taxon>
        <taxon>Ascomycota</taxon>
        <taxon>Pezizomycotina</taxon>
        <taxon>Eurotiomycetes</taxon>
        <taxon>Chaetothyriomycetidae</taxon>
        <taxon>Chaetothyriales</taxon>
        <taxon>Trichomeriaceae</taxon>
        <taxon>Knufia</taxon>
    </lineage>
</organism>
<evidence type="ECO:0000313" key="4">
    <source>
        <dbReference type="Proteomes" id="UP001316803"/>
    </source>
</evidence>
<dbReference type="SUPFAM" id="SSF110857">
    <property type="entry name" value="Gamma-glutamyl cyclotransferase-like"/>
    <property type="match status" value="1"/>
</dbReference>
<feature type="domain" description="Gamma-glutamylcyclotransferase AIG2-like" evidence="2">
    <location>
        <begin position="218"/>
        <end position="308"/>
    </location>
</feature>
<evidence type="ECO:0000313" key="3">
    <source>
        <dbReference type="EMBL" id="KAK5955053.1"/>
    </source>
</evidence>
<dbReference type="InterPro" id="IPR045038">
    <property type="entry name" value="AIG2-like"/>
</dbReference>
<dbReference type="Proteomes" id="UP001316803">
    <property type="component" value="Unassembled WGS sequence"/>
</dbReference>
<sequence>MDILGALEAMVDAVGNDPALIDTSEFDIKRWQQLFNLSATDARAAIEAYRNDMSRTVITDDHWSLISEAKEAEGFDKEAYAYSLEKQKQPTTASRENNVSRSRGTYIVQADGRVSSPGVVQSILGLSHAPDMCSGQGEHGAAAFVKLKCHDKDTLVAWLAVNHPLFRPTIVRLSKAAKELSPQCLAPYLGTDMTLPQHRPSTSCFEPRPRQNEYPVWYFFYGRLADADTLQHLLNPDQRPTLQPAKVYGARLKSWQGKYRAVVDGNAEDVVVGHAFLVENSEQEDTLCFFETDMYEVVRCNIHMEGGSQPGLIFRFDGSILT</sequence>
<reference evidence="3 4" key="1">
    <citation type="submission" date="2022-12" db="EMBL/GenBank/DDBJ databases">
        <title>Genomic features and morphological characterization of a novel Knufia sp. strain isolated from spacecraft assembly facility.</title>
        <authorList>
            <person name="Teixeira M."/>
            <person name="Chander A.M."/>
            <person name="Stajich J.E."/>
            <person name="Venkateswaran K."/>
        </authorList>
    </citation>
    <scope>NUCLEOTIDE SEQUENCE [LARGE SCALE GENOMIC DNA]</scope>
    <source>
        <strain evidence="3 4">FJI-L2-BK-P2</strain>
    </source>
</reference>
<comment type="similarity">
    <text evidence="1">Belongs to the gamma-glutamylcyclotransferase family.</text>
</comment>
<gene>
    <name evidence="3" type="ORF">OHC33_003732</name>
</gene>
<dbReference type="Gene3D" id="3.10.490.10">
    <property type="entry name" value="Gamma-glutamyl cyclotransferase-like"/>
    <property type="match status" value="1"/>
</dbReference>
<dbReference type="InterPro" id="IPR009288">
    <property type="entry name" value="AIG2-like_dom"/>
</dbReference>